<evidence type="ECO:0000256" key="2">
    <source>
        <dbReference type="ARBA" id="ARBA00022989"/>
    </source>
</evidence>
<keyword evidence="3 4" id="KW-0472">Membrane</keyword>
<feature type="transmembrane region" description="Helical" evidence="4">
    <location>
        <begin position="169"/>
        <end position="188"/>
    </location>
</feature>
<protein>
    <submittedName>
        <fullName evidence="6">Predicted arabinose efflux permease, MFS family</fullName>
    </submittedName>
</protein>
<dbReference type="InterPro" id="IPR020846">
    <property type="entry name" value="MFS_dom"/>
</dbReference>
<reference evidence="6" key="1">
    <citation type="submission" date="2016-10" db="EMBL/GenBank/DDBJ databases">
        <authorList>
            <person name="Varghese N."/>
            <person name="Submissions S."/>
        </authorList>
    </citation>
    <scope>NUCLEOTIDE SEQUENCE [LARGE SCALE GENOMIC DNA]</scope>
    <source>
        <strain evidence="6">LMG 25555</strain>
    </source>
</reference>
<evidence type="ECO:0000256" key="4">
    <source>
        <dbReference type="SAM" id="Phobius"/>
    </source>
</evidence>
<dbReference type="Gene3D" id="1.20.1250.20">
    <property type="entry name" value="MFS general substrate transporter like domains"/>
    <property type="match status" value="1"/>
</dbReference>
<accession>A0A0J6G929</accession>
<gene>
    <name evidence="6" type="ORF">SAMN04489800_2171</name>
</gene>
<dbReference type="EMBL" id="FNUD01000002">
    <property type="protein sequence ID" value="SEE78500.1"/>
    <property type="molecule type" value="Genomic_DNA"/>
</dbReference>
<dbReference type="PANTHER" id="PTHR42910:SF1">
    <property type="entry name" value="MAJOR FACILITATOR SUPERFAMILY (MFS) PROFILE DOMAIN-CONTAINING PROTEIN"/>
    <property type="match status" value="1"/>
</dbReference>
<evidence type="ECO:0000313" key="7">
    <source>
        <dbReference type="Proteomes" id="UP000183613"/>
    </source>
</evidence>
<name>A0A0J6G929_PSEDM</name>
<feature type="transmembrane region" description="Helical" evidence="4">
    <location>
        <begin position="366"/>
        <end position="388"/>
    </location>
</feature>
<feature type="transmembrane region" description="Helical" evidence="4">
    <location>
        <begin position="304"/>
        <end position="321"/>
    </location>
</feature>
<feature type="transmembrane region" description="Helical" evidence="4">
    <location>
        <begin position="248"/>
        <end position="269"/>
    </location>
</feature>
<dbReference type="CDD" id="cd17324">
    <property type="entry name" value="MFS_NepI_like"/>
    <property type="match status" value="1"/>
</dbReference>
<dbReference type="AlphaFoldDB" id="A0A0J6G929"/>
<dbReference type="PROSITE" id="PS50850">
    <property type="entry name" value="MFS"/>
    <property type="match status" value="1"/>
</dbReference>
<evidence type="ECO:0000256" key="1">
    <source>
        <dbReference type="ARBA" id="ARBA00022692"/>
    </source>
</evidence>
<feature type="transmembrane region" description="Helical" evidence="4">
    <location>
        <begin position="44"/>
        <end position="69"/>
    </location>
</feature>
<keyword evidence="2 4" id="KW-1133">Transmembrane helix</keyword>
<keyword evidence="7" id="KW-1185">Reference proteome</keyword>
<dbReference type="OrthoDB" id="9815356at2"/>
<sequence>MSASTTATKPLSTALILLMATATGLAVASNYYAQPLLHTIAQELGLSMSSAGTVVITAQLSYGAGLLLLVPLGDLFEQRRLIVTMTVLSALGLLLSAFAPSLTWLLIGTAMTGLFSVSAQVLVPMAASLTDPQSRGRVVGTLMSGLLLGILLARTVAGALSSAGDWRTIYLVAAALMLISSIALYCALPNHHQSAGLSYPKLLGSVFKLFVEEPVLRLRSLLGLLTFSLFALFWTPLAFLLAVPPYSFSDAVIGLFGLAGAVGAIAANWAGRMADRGKGQLATTVGLLALLACWLPMAFAGHSLVALLIGVLVLDFAVQLVHVSNQNAVFKVRPAARNRLNAGYITCYFIGGALGSLVGAQTYPVYGWDGIVVVGSVVATLALAVWGYSLQRESKQLPVG</sequence>
<feature type="domain" description="Major facilitator superfamily (MFS) profile" evidence="5">
    <location>
        <begin position="15"/>
        <end position="393"/>
    </location>
</feature>
<evidence type="ECO:0000256" key="3">
    <source>
        <dbReference type="ARBA" id="ARBA00023136"/>
    </source>
</evidence>
<dbReference type="InterPro" id="IPR036259">
    <property type="entry name" value="MFS_trans_sf"/>
</dbReference>
<feature type="transmembrane region" description="Helical" evidence="4">
    <location>
        <begin position="281"/>
        <end position="298"/>
    </location>
</feature>
<feature type="transmembrane region" description="Helical" evidence="4">
    <location>
        <begin position="105"/>
        <end position="126"/>
    </location>
</feature>
<evidence type="ECO:0000259" key="5">
    <source>
        <dbReference type="PROSITE" id="PS50850"/>
    </source>
</evidence>
<dbReference type="Pfam" id="PF07690">
    <property type="entry name" value="MFS_1"/>
    <property type="match status" value="1"/>
</dbReference>
<dbReference type="GO" id="GO:0022857">
    <property type="term" value="F:transmembrane transporter activity"/>
    <property type="evidence" value="ECO:0007669"/>
    <property type="project" value="InterPro"/>
</dbReference>
<proteinExistence type="predicted"/>
<dbReference type="PATRIC" id="fig|882211.3.peg.889"/>
<organism evidence="6 7">
    <name type="scientific">Pseudomonas deceptionensis</name>
    <dbReference type="NCBI Taxonomy" id="882211"/>
    <lineage>
        <taxon>Bacteria</taxon>
        <taxon>Pseudomonadati</taxon>
        <taxon>Pseudomonadota</taxon>
        <taxon>Gammaproteobacteria</taxon>
        <taxon>Pseudomonadales</taxon>
        <taxon>Pseudomonadaceae</taxon>
        <taxon>Pseudomonas</taxon>
    </lineage>
</organism>
<keyword evidence="1 4" id="KW-0812">Transmembrane</keyword>
<dbReference type="SUPFAM" id="SSF103473">
    <property type="entry name" value="MFS general substrate transporter"/>
    <property type="match status" value="1"/>
</dbReference>
<feature type="transmembrane region" description="Helical" evidence="4">
    <location>
        <begin position="342"/>
        <end position="360"/>
    </location>
</feature>
<feature type="transmembrane region" description="Helical" evidence="4">
    <location>
        <begin position="221"/>
        <end position="242"/>
    </location>
</feature>
<dbReference type="InterPro" id="IPR011701">
    <property type="entry name" value="MFS"/>
</dbReference>
<comment type="caution">
    <text evidence="6">The sequence shown here is derived from an EMBL/GenBank/DDBJ whole genome shotgun (WGS) entry which is preliminary data.</text>
</comment>
<dbReference type="RefSeq" id="WP_048358754.1">
    <property type="nucleotide sequence ID" value="NZ_FNUD01000002.1"/>
</dbReference>
<evidence type="ECO:0000313" key="6">
    <source>
        <dbReference type="EMBL" id="SEE78500.1"/>
    </source>
</evidence>
<dbReference type="Proteomes" id="UP000183613">
    <property type="component" value="Unassembled WGS sequence"/>
</dbReference>
<feature type="transmembrane region" description="Helical" evidence="4">
    <location>
        <begin position="81"/>
        <end position="99"/>
    </location>
</feature>
<feature type="transmembrane region" description="Helical" evidence="4">
    <location>
        <begin position="138"/>
        <end position="157"/>
    </location>
</feature>
<dbReference type="PANTHER" id="PTHR42910">
    <property type="entry name" value="TRANSPORTER SCO4007-RELATED"/>
    <property type="match status" value="1"/>
</dbReference>